<evidence type="ECO:0000256" key="1">
    <source>
        <dbReference type="SAM" id="SignalP"/>
    </source>
</evidence>
<dbReference type="SUPFAM" id="SSF88713">
    <property type="entry name" value="Glycoside hydrolase/deacetylase"/>
    <property type="match status" value="1"/>
</dbReference>
<keyword evidence="1" id="KW-0732">Signal</keyword>
<dbReference type="Gene3D" id="3.20.20.370">
    <property type="entry name" value="Glycoside hydrolase/deacetylase"/>
    <property type="match status" value="1"/>
</dbReference>
<evidence type="ECO:0000313" key="2">
    <source>
        <dbReference type="EMBL" id="GAE24826.1"/>
    </source>
</evidence>
<dbReference type="CDD" id="cd10936">
    <property type="entry name" value="CE4_DAC2"/>
    <property type="match status" value="1"/>
</dbReference>
<dbReference type="InterPro" id="IPR011330">
    <property type="entry name" value="Glyco_hydro/deAcase_b/a-brl"/>
</dbReference>
<gene>
    <name evidence="2" type="ORF">JCM9140_779</name>
</gene>
<sequence length="273" mass="29994">MRFYVGYLTLFLCLIVSSPSYSLAVTATDHQAAIIIDDFGGDVRGVSSFLSGDVPVTVAIMPFMEQSTEQAKLAHEKGLEIIIHMPMEPKIGKASWLGPNAITSDLSNEEIRKRIEAAIENVPHAKGINNHMGSKIVENERIIRVILEVAAEKGLYVIDSKTSSASVIPKIARELNIPCGTRSIFLDDTHSSKQQVLKQMNSLLNMAKKHDDSIAIGHVGIKGHETFAGIEEALPLFQKEGVTIVPTSHLLKTNIDEDHSDFWKPLVEGEEDD</sequence>
<organism evidence="2 3">
    <name type="scientific">Halalkalibacter wakoensis JCM 9140</name>
    <dbReference type="NCBI Taxonomy" id="1236970"/>
    <lineage>
        <taxon>Bacteria</taxon>
        <taxon>Bacillati</taxon>
        <taxon>Bacillota</taxon>
        <taxon>Bacilli</taxon>
        <taxon>Bacillales</taxon>
        <taxon>Bacillaceae</taxon>
        <taxon>Halalkalibacter</taxon>
    </lineage>
</organism>
<dbReference type="GO" id="GO:0005975">
    <property type="term" value="P:carbohydrate metabolic process"/>
    <property type="evidence" value="ECO:0007669"/>
    <property type="project" value="InterPro"/>
</dbReference>
<dbReference type="Proteomes" id="UP000018890">
    <property type="component" value="Unassembled WGS sequence"/>
</dbReference>
<comment type="caution">
    <text evidence="2">The sequence shown here is derived from an EMBL/GenBank/DDBJ whole genome shotgun (WGS) entry which is preliminary data.</text>
</comment>
<dbReference type="STRING" id="1236970.JCM9140_779"/>
<dbReference type="PANTHER" id="PTHR30105">
    <property type="entry name" value="UNCHARACTERIZED YIBQ-RELATED"/>
    <property type="match status" value="1"/>
</dbReference>
<accession>W4PYB1</accession>
<reference evidence="2" key="1">
    <citation type="journal article" date="2014" name="Genome Announc.">
        <title>Draft Genome Sequences of Three Alkaliphilic Bacillus Strains, Bacillus wakoensis JCM 9140T, Bacillus akibai JCM 9157T, and Bacillus hemicellulosilyticus JCM 9152T.</title>
        <authorList>
            <person name="Yuki M."/>
            <person name="Oshima K."/>
            <person name="Suda W."/>
            <person name="Oshida Y."/>
            <person name="Kitamura K."/>
            <person name="Iida T."/>
            <person name="Hattori M."/>
            <person name="Ohkuma M."/>
        </authorList>
    </citation>
    <scope>NUCLEOTIDE SEQUENCE [LARGE SCALE GENOMIC DNA]</scope>
    <source>
        <strain evidence="2">JCM 9140</strain>
    </source>
</reference>
<evidence type="ECO:0008006" key="4">
    <source>
        <dbReference type="Google" id="ProtNLM"/>
    </source>
</evidence>
<keyword evidence="3" id="KW-1185">Reference proteome</keyword>
<name>W4PYB1_9BACI</name>
<dbReference type="Pfam" id="PF04748">
    <property type="entry name" value="Polysacc_deac_2"/>
    <property type="match status" value="1"/>
</dbReference>
<protein>
    <recommendedName>
        <fullName evidence="4">Divergent polysaccharide deacetylase</fullName>
    </recommendedName>
</protein>
<dbReference type="OrthoDB" id="9784811at2"/>
<evidence type="ECO:0000313" key="3">
    <source>
        <dbReference type="Proteomes" id="UP000018890"/>
    </source>
</evidence>
<dbReference type="EMBL" id="BAUT01000004">
    <property type="protein sequence ID" value="GAE24826.1"/>
    <property type="molecule type" value="Genomic_DNA"/>
</dbReference>
<dbReference type="AlphaFoldDB" id="W4PYB1"/>
<dbReference type="RefSeq" id="WP_034742375.1">
    <property type="nucleotide sequence ID" value="NZ_BAUT01000004.1"/>
</dbReference>
<feature type="signal peptide" evidence="1">
    <location>
        <begin position="1"/>
        <end position="24"/>
    </location>
</feature>
<proteinExistence type="predicted"/>
<feature type="chain" id="PRO_5004847847" description="Divergent polysaccharide deacetylase" evidence="1">
    <location>
        <begin position="25"/>
        <end position="273"/>
    </location>
</feature>
<dbReference type="InterPro" id="IPR006837">
    <property type="entry name" value="Divergent_DAC"/>
</dbReference>
<dbReference type="PANTHER" id="PTHR30105:SF2">
    <property type="entry name" value="DIVERGENT POLYSACCHARIDE DEACETYLASE SUPERFAMILY"/>
    <property type="match status" value="1"/>
</dbReference>